<dbReference type="Proteomes" id="UP001208692">
    <property type="component" value="Unassembled WGS sequence"/>
</dbReference>
<evidence type="ECO:0000313" key="2">
    <source>
        <dbReference type="EMBL" id="GJM53674.1"/>
    </source>
</evidence>
<dbReference type="Proteomes" id="UP001207736">
    <property type="component" value="Unassembled WGS sequence"/>
</dbReference>
<dbReference type="Pfam" id="PF19775">
    <property type="entry name" value="DUF6261"/>
    <property type="match status" value="1"/>
</dbReference>
<name>A0AAV5AUM1_9FLAO</name>
<evidence type="ECO:0008006" key="5">
    <source>
        <dbReference type="Google" id="ProtNLM"/>
    </source>
</evidence>
<dbReference type="RefSeq" id="WP_264847461.1">
    <property type="nucleotide sequence ID" value="NZ_BPMA01000057.1"/>
</dbReference>
<evidence type="ECO:0000313" key="1">
    <source>
        <dbReference type="EMBL" id="GJM49142.1"/>
    </source>
</evidence>
<proteinExistence type="predicted"/>
<sequence length="229" mass="26110">MIKRSNLKALRLMAFAQVIKNVQKFLTKEEDLENLGLSQVKTEFDMAFAALEDLLSPSRKNEQTDLILQLDGQRDVLLMNFIAHCKLFITHPETAKADAAKRSVIKINAYGNAPQRRAYRDETAIIRNLAEEFEETEAKKDITLIGAKQWLDLLKPINERFDEIHSNRTLEQSQKEVGKSKEARQEMQEKFDNLCRAINAMAFVKGEDKFKALADAINEEVKLALASAK</sequence>
<comment type="caution">
    <text evidence="1">The sequence shown here is derived from an EMBL/GenBank/DDBJ whole genome shotgun (WGS) entry which is preliminary data.</text>
</comment>
<reference evidence="1 4" key="1">
    <citation type="submission" date="2021-11" db="EMBL/GenBank/DDBJ databases">
        <title>Draft genome sequence of Capnocytophaga sp. strain KC07075 isolated from cat oral cavity.</title>
        <authorList>
            <person name="Suzuki M."/>
            <person name="Imaoka K."/>
            <person name="Kimura M."/>
            <person name="Morikawa S."/>
            <person name="Maeda K."/>
        </authorList>
    </citation>
    <scope>NUCLEOTIDE SEQUENCE</scope>
    <source>
        <strain evidence="1">KC07075</strain>
        <strain evidence="2 4">KC07079</strain>
    </source>
</reference>
<protein>
    <recommendedName>
        <fullName evidence="5">Hemagglutinin</fullName>
    </recommendedName>
</protein>
<dbReference type="AlphaFoldDB" id="A0AAV5AUM1"/>
<dbReference type="EMBL" id="BQKB01000045">
    <property type="protein sequence ID" value="GJM53674.1"/>
    <property type="molecule type" value="Genomic_DNA"/>
</dbReference>
<keyword evidence="4" id="KW-1185">Reference proteome</keyword>
<accession>A0AAV5AUM1</accession>
<evidence type="ECO:0000313" key="3">
    <source>
        <dbReference type="Proteomes" id="UP001207736"/>
    </source>
</evidence>
<gene>
    <name evidence="1" type="ORF">RCZ15_01180</name>
    <name evidence="2" type="ORF">RCZ16_19900</name>
</gene>
<dbReference type="EMBL" id="BQKA01000003">
    <property type="protein sequence ID" value="GJM49142.1"/>
    <property type="molecule type" value="Genomic_DNA"/>
</dbReference>
<evidence type="ECO:0000313" key="4">
    <source>
        <dbReference type="Proteomes" id="UP001208692"/>
    </source>
</evidence>
<dbReference type="InterPro" id="IPR046228">
    <property type="entry name" value="DUF6261"/>
</dbReference>
<organism evidence="1 3">
    <name type="scientific">Capnocytophaga catalasegens</name>
    <dbReference type="NCBI Taxonomy" id="1004260"/>
    <lineage>
        <taxon>Bacteria</taxon>
        <taxon>Pseudomonadati</taxon>
        <taxon>Bacteroidota</taxon>
        <taxon>Flavobacteriia</taxon>
        <taxon>Flavobacteriales</taxon>
        <taxon>Flavobacteriaceae</taxon>
        <taxon>Capnocytophaga</taxon>
    </lineage>
</organism>